<proteinExistence type="inferred from homology"/>
<accession>A0ABR4AUV1</accession>
<evidence type="ECO:0000256" key="4">
    <source>
        <dbReference type="ARBA" id="ARBA00023136"/>
    </source>
</evidence>
<sequence length="326" mass="35823">MTDSTNAPMMGALPPPPGVTPNFVDPPSIQGGLVAVLIVSITVSTFCIMARMAARLPNRFANAGWDDYTSFVAWLSLIAYSALGFECNKYGIGIHMWNVPAPDVVQLAKIVNIAQIIYSVPLYLTKLSILIQYLRIFVVSLSGATFYTIQGLIWLNLAYYIAITFALVFACNPREKVWNPSVPGSCINQEDLFIITAVVNVITNILILVLPLNCLRKLQMPFQRKLGISLIFATGIFAVFTSIIWLVKIIQYADSPDISYNAAVVGEWTNAELTAGIVIGCMPTFPQFYRQSIPKASAGLRGYWTRARTSLLTRRTLAAKGVMGEP</sequence>
<dbReference type="PANTHER" id="PTHR33048">
    <property type="entry name" value="PTH11-LIKE INTEGRAL MEMBRANE PROTEIN (AFU_ORTHOLOGUE AFUA_5G11245)"/>
    <property type="match status" value="1"/>
</dbReference>
<evidence type="ECO:0000313" key="9">
    <source>
        <dbReference type="Proteomes" id="UP001590951"/>
    </source>
</evidence>
<keyword evidence="4 6" id="KW-0472">Membrane</keyword>
<dbReference type="EMBL" id="JBHFEH010000063">
    <property type="protein sequence ID" value="KAL2049467.1"/>
    <property type="molecule type" value="Genomic_DNA"/>
</dbReference>
<feature type="domain" description="Rhodopsin" evidence="7">
    <location>
        <begin position="50"/>
        <end position="289"/>
    </location>
</feature>
<feature type="transmembrane region" description="Helical" evidence="6">
    <location>
        <begin position="192"/>
        <end position="214"/>
    </location>
</feature>
<comment type="similarity">
    <text evidence="5">Belongs to the SAT4 family.</text>
</comment>
<evidence type="ECO:0000256" key="5">
    <source>
        <dbReference type="ARBA" id="ARBA00038359"/>
    </source>
</evidence>
<feature type="transmembrane region" description="Helical" evidence="6">
    <location>
        <begin position="226"/>
        <end position="247"/>
    </location>
</feature>
<evidence type="ECO:0000256" key="1">
    <source>
        <dbReference type="ARBA" id="ARBA00004141"/>
    </source>
</evidence>
<keyword evidence="9" id="KW-1185">Reference proteome</keyword>
<feature type="transmembrane region" description="Helical" evidence="6">
    <location>
        <begin position="136"/>
        <end position="169"/>
    </location>
</feature>
<evidence type="ECO:0000256" key="2">
    <source>
        <dbReference type="ARBA" id="ARBA00022692"/>
    </source>
</evidence>
<evidence type="ECO:0000256" key="3">
    <source>
        <dbReference type="ARBA" id="ARBA00022989"/>
    </source>
</evidence>
<reference evidence="8 9" key="1">
    <citation type="submission" date="2024-09" db="EMBL/GenBank/DDBJ databases">
        <title>Rethinking Asexuality: The Enigmatic Case of Functional Sexual Genes in Lepraria (Stereocaulaceae).</title>
        <authorList>
            <person name="Doellman M."/>
            <person name="Sun Y."/>
            <person name="Barcenas-Pena A."/>
            <person name="Lumbsch H.T."/>
            <person name="Grewe F."/>
        </authorList>
    </citation>
    <scope>NUCLEOTIDE SEQUENCE [LARGE SCALE GENOMIC DNA]</scope>
    <source>
        <strain evidence="8 9">Grewe 0041</strain>
    </source>
</reference>
<keyword evidence="3 6" id="KW-1133">Transmembrane helix</keyword>
<comment type="caution">
    <text evidence="8">The sequence shown here is derived from an EMBL/GenBank/DDBJ whole genome shotgun (WGS) entry which is preliminary data.</text>
</comment>
<organism evidence="8 9">
    <name type="scientific">Lepraria finkii</name>
    <dbReference type="NCBI Taxonomy" id="1340010"/>
    <lineage>
        <taxon>Eukaryota</taxon>
        <taxon>Fungi</taxon>
        <taxon>Dikarya</taxon>
        <taxon>Ascomycota</taxon>
        <taxon>Pezizomycotina</taxon>
        <taxon>Lecanoromycetes</taxon>
        <taxon>OSLEUM clade</taxon>
        <taxon>Lecanoromycetidae</taxon>
        <taxon>Lecanorales</taxon>
        <taxon>Lecanorineae</taxon>
        <taxon>Stereocaulaceae</taxon>
        <taxon>Lepraria</taxon>
    </lineage>
</organism>
<dbReference type="PANTHER" id="PTHR33048:SF160">
    <property type="entry name" value="SAT4 FAMILY MEMBRANE PROTEIN"/>
    <property type="match status" value="1"/>
</dbReference>
<feature type="transmembrane region" description="Helical" evidence="6">
    <location>
        <begin position="71"/>
        <end position="92"/>
    </location>
</feature>
<evidence type="ECO:0000256" key="6">
    <source>
        <dbReference type="SAM" id="Phobius"/>
    </source>
</evidence>
<protein>
    <recommendedName>
        <fullName evidence="7">Rhodopsin domain-containing protein</fullName>
    </recommendedName>
</protein>
<evidence type="ECO:0000259" key="7">
    <source>
        <dbReference type="Pfam" id="PF20684"/>
    </source>
</evidence>
<gene>
    <name evidence="8" type="ORF">ABVK25_010262</name>
</gene>
<dbReference type="Pfam" id="PF20684">
    <property type="entry name" value="Fung_rhodopsin"/>
    <property type="match status" value="1"/>
</dbReference>
<dbReference type="InterPro" id="IPR049326">
    <property type="entry name" value="Rhodopsin_dom_fungi"/>
</dbReference>
<keyword evidence="2 6" id="KW-0812">Transmembrane</keyword>
<feature type="transmembrane region" description="Helical" evidence="6">
    <location>
        <begin position="29"/>
        <end position="50"/>
    </location>
</feature>
<evidence type="ECO:0000313" key="8">
    <source>
        <dbReference type="EMBL" id="KAL2049467.1"/>
    </source>
</evidence>
<comment type="subcellular location">
    <subcellularLocation>
        <location evidence="1">Membrane</location>
        <topology evidence="1">Multi-pass membrane protein</topology>
    </subcellularLocation>
</comment>
<dbReference type="InterPro" id="IPR052337">
    <property type="entry name" value="SAT4-like"/>
</dbReference>
<dbReference type="Proteomes" id="UP001590951">
    <property type="component" value="Unassembled WGS sequence"/>
</dbReference>
<name>A0ABR4AUV1_9LECA</name>